<evidence type="ECO:0000256" key="2">
    <source>
        <dbReference type="SAM" id="Phobius"/>
    </source>
</evidence>
<reference evidence="3" key="1">
    <citation type="submission" date="2021-01" db="EMBL/GenBank/DDBJ databases">
        <title>Adiantum capillus-veneris genome.</title>
        <authorList>
            <person name="Fang Y."/>
            <person name="Liao Q."/>
        </authorList>
    </citation>
    <scope>NUCLEOTIDE SEQUENCE</scope>
    <source>
        <strain evidence="3">H3</strain>
        <tissue evidence="3">Leaf</tissue>
    </source>
</reference>
<dbReference type="AlphaFoldDB" id="A0A9D4V340"/>
<dbReference type="EMBL" id="JABFUD020000006">
    <property type="protein sequence ID" value="KAI5078886.1"/>
    <property type="molecule type" value="Genomic_DNA"/>
</dbReference>
<feature type="region of interest" description="Disordered" evidence="1">
    <location>
        <begin position="474"/>
        <end position="495"/>
    </location>
</feature>
<keyword evidence="4" id="KW-1185">Reference proteome</keyword>
<feature type="transmembrane region" description="Helical" evidence="2">
    <location>
        <begin position="85"/>
        <end position="105"/>
    </location>
</feature>
<proteinExistence type="predicted"/>
<keyword evidence="2" id="KW-0812">Transmembrane</keyword>
<organism evidence="3 4">
    <name type="scientific">Adiantum capillus-veneris</name>
    <name type="common">Maidenhair fern</name>
    <dbReference type="NCBI Taxonomy" id="13818"/>
    <lineage>
        <taxon>Eukaryota</taxon>
        <taxon>Viridiplantae</taxon>
        <taxon>Streptophyta</taxon>
        <taxon>Embryophyta</taxon>
        <taxon>Tracheophyta</taxon>
        <taxon>Polypodiopsida</taxon>
        <taxon>Polypodiidae</taxon>
        <taxon>Polypodiales</taxon>
        <taxon>Pteridineae</taxon>
        <taxon>Pteridaceae</taxon>
        <taxon>Vittarioideae</taxon>
        <taxon>Adiantum</taxon>
    </lineage>
</organism>
<protein>
    <submittedName>
        <fullName evidence="3">Uncharacterized protein</fullName>
    </submittedName>
</protein>
<gene>
    <name evidence="3" type="ORF">GOP47_0006557</name>
</gene>
<feature type="region of interest" description="Disordered" evidence="1">
    <location>
        <begin position="1"/>
        <end position="29"/>
    </location>
</feature>
<evidence type="ECO:0000256" key="1">
    <source>
        <dbReference type="SAM" id="MobiDB-lite"/>
    </source>
</evidence>
<evidence type="ECO:0000313" key="4">
    <source>
        <dbReference type="Proteomes" id="UP000886520"/>
    </source>
</evidence>
<feature type="region of interest" description="Disordered" evidence="1">
    <location>
        <begin position="400"/>
        <end position="422"/>
    </location>
</feature>
<dbReference type="Proteomes" id="UP000886520">
    <property type="component" value="Chromosome 6"/>
</dbReference>
<sequence length="753" mass="79749">MGTEPRQPCQSCGASFVTRHPSRQPKGPTAVDHTLPLSAFMAKPSPSSIFQGCPLQATTQPLIADAKATHESATIPPGRRYPIPLALLLLLIWAKNFILVLLVALRRASRVLCGASSLVSSSICVCMDNPTLDEPLCAPVQPLTGGADGHDAIIDAHHANHSTPVVQPAPTWPVAGSVQQANHNLASLVTALVQAIHPAQSLAGIANTPCDLVVGTTNTFPGATQQAACQTHERPSRAADTPASASVADAITMTHLTTCDITAPMWPGMPPSFRGRDLPTLNATVEGVEAIKTDGAHANANIGAAHQAAGNAIASSLLARGTVHLGNTLQAPAQPLLVDAIATFPAAVKRDGAPAAADNGIALKSSTSLEVITNVPTPFNLDLLDCYEPVSVHCDNQTPCHSSGVHPRRNGGPPSRSSIAPSTPDLQAFGNFSLASVTQARYVPPFVVRAKIAQDPCHAPSLCVYCKGCFHKCSSNSKPSSAIDPRRRDDPGGTNDHTINVLYLVSPTSQPPIQLATLIQPLPSEPFPQTNSQLHDTANFPLLRVVSSNPFDPGGDVYKTIAADEDHAIDDHPAAILAEEGVAGAQPSGEPAMAEISCIPVVLTLVYAPFDTGGGVPPGQHAEAHFIPLLRVHTHPHHQLLIPSTPHIALLEPPNSSLAKLQRADYLSAKLIHITILFYQLACLYNQFTLSSTSNLTFNDDFMLSSLLRRQKCHVQDRESMHAVDLSKDTKAHTKRRSELKIRLLMKATIDPG</sequence>
<keyword evidence="2" id="KW-1133">Transmembrane helix</keyword>
<accession>A0A9D4V340</accession>
<keyword evidence="2" id="KW-0472">Membrane</keyword>
<comment type="caution">
    <text evidence="3">The sequence shown here is derived from an EMBL/GenBank/DDBJ whole genome shotgun (WGS) entry which is preliminary data.</text>
</comment>
<name>A0A9D4V340_ADICA</name>
<evidence type="ECO:0000313" key="3">
    <source>
        <dbReference type="EMBL" id="KAI5078886.1"/>
    </source>
</evidence>